<comment type="subcellular location">
    <subcellularLocation>
        <location evidence="1">Nucleus</location>
    </subcellularLocation>
</comment>
<evidence type="ECO:0000256" key="4">
    <source>
        <dbReference type="SAM" id="MobiDB-lite"/>
    </source>
</evidence>
<dbReference type="GO" id="GO:0005634">
    <property type="term" value="C:nucleus"/>
    <property type="evidence" value="ECO:0007669"/>
    <property type="project" value="UniProtKB-SubCell"/>
</dbReference>
<keyword evidence="2" id="KW-0539">Nucleus</keyword>
<dbReference type="PANTHER" id="PTHR23424">
    <property type="entry name" value="SERUM AMYLOID A"/>
    <property type="match status" value="1"/>
</dbReference>
<feature type="compositionally biased region" description="Acidic residues" evidence="4">
    <location>
        <begin position="51"/>
        <end position="68"/>
    </location>
</feature>
<reference evidence="6" key="1">
    <citation type="journal article" date="2016" name="Nature">
        <title>The genome of the seagrass Zostera marina reveals angiosperm adaptation to the sea.</title>
        <authorList>
            <person name="Olsen J.L."/>
            <person name="Rouze P."/>
            <person name="Verhelst B."/>
            <person name="Lin Y.-C."/>
            <person name="Bayer T."/>
            <person name="Collen J."/>
            <person name="Dattolo E."/>
            <person name="De Paoli E."/>
            <person name="Dittami S."/>
            <person name="Maumus F."/>
            <person name="Michel G."/>
            <person name="Kersting A."/>
            <person name="Lauritano C."/>
            <person name="Lohaus R."/>
            <person name="Toepel M."/>
            <person name="Tonon T."/>
            <person name="Vanneste K."/>
            <person name="Amirebrahimi M."/>
            <person name="Brakel J."/>
            <person name="Bostroem C."/>
            <person name="Chovatia M."/>
            <person name="Grimwood J."/>
            <person name="Jenkins J.W."/>
            <person name="Jueterbock A."/>
            <person name="Mraz A."/>
            <person name="Stam W.T."/>
            <person name="Tice H."/>
            <person name="Bornberg-Bauer E."/>
            <person name="Green P.J."/>
            <person name="Pearson G.A."/>
            <person name="Procaccini G."/>
            <person name="Duarte C.M."/>
            <person name="Schmutz J."/>
            <person name="Reusch T.B.H."/>
            <person name="Van de Peer Y."/>
        </authorList>
    </citation>
    <scope>NUCLEOTIDE SEQUENCE [LARGE SCALE GENOMIC DNA]</scope>
    <source>
        <strain evidence="6">cv. Finnish</strain>
    </source>
</reference>
<protein>
    <submittedName>
        <fullName evidence="5">ARM repeat-containing protein-like protein</fullName>
    </submittedName>
</protein>
<keyword evidence="6" id="KW-1185">Reference proteome</keyword>
<evidence type="ECO:0000313" key="6">
    <source>
        <dbReference type="Proteomes" id="UP000036987"/>
    </source>
</evidence>
<evidence type="ECO:0000256" key="2">
    <source>
        <dbReference type="ARBA" id="ARBA00023242"/>
    </source>
</evidence>
<dbReference type="InterPro" id="IPR016024">
    <property type="entry name" value="ARM-type_fold"/>
</dbReference>
<dbReference type="PANTHER" id="PTHR23424:SF23">
    <property type="entry name" value="PROTEIN SAAL1"/>
    <property type="match status" value="1"/>
</dbReference>
<comment type="caution">
    <text evidence="5">The sequence shown here is derived from an EMBL/GenBank/DDBJ whole genome shotgun (WGS) entry which is preliminary data.</text>
</comment>
<dbReference type="Gene3D" id="1.25.10.10">
    <property type="entry name" value="Leucine-rich Repeat Variant"/>
    <property type="match status" value="1"/>
</dbReference>
<evidence type="ECO:0000313" key="5">
    <source>
        <dbReference type="EMBL" id="KMZ57707.1"/>
    </source>
</evidence>
<name>A0A0K9NNQ9_ZOSMR</name>
<dbReference type="AlphaFoldDB" id="A0A0K9NNQ9"/>
<sequence length="536" mass="60416">MGFYRGIGGNSKKETMDIPEDSRRKLEEEELKMKKDEEGASPDREEKKKEEDDESNAMVEEEEEEEEEAPFHLPFAPENELLNVSTTVDPSYVISLIRKILPCDKKTEAKKTPISTPSNVICSGLEDQQKGASTFDNSEQSSSSAPEDYWEECGCILWDLSVESIQATLMVENHLLEVLVAHLTLSNSFRVTEICLGIIGNIACHDVLSETIASTNNLVETVVGQLFQEDSSSLCEVCRLLSVSLKGSSFASWTEAMKQEHILQHILWIAENTLNLPLLEKTIGLLLTIIESEKIGQVLMPSLITLGLPNLMIKMFVSEVEKVFNENDLERIPVLDLILEIIEALSTTENCSNIISSNEQLFDSLCDIVKFHDKIEIDLCYPVVVVIVANVITDKPEFASELLEDLNFLQGLFDMLPFVSTDTQARNALWSIMARIFPHINMYEIRSMLYLQKYVTIFIEKGHLIEEDLDEHPVQSGSRKNKESNISNIQNPDMITPSLKSICFILHSWLLGSIAAPKDTSKKAKRLLGYCQNYLK</sequence>
<proteinExistence type="inferred from homology"/>
<dbReference type="OMA" id="DPWEECG"/>
<dbReference type="SUPFAM" id="SSF48371">
    <property type="entry name" value="ARM repeat"/>
    <property type="match status" value="1"/>
</dbReference>
<dbReference type="InterPro" id="IPR011989">
    <property type="entry name" value="ARM-like"/>
</dbReference>
<dbReference type="InterPro" id="IPR052464">
    <property type="entry name" value="Synovial_Prolif_Regulator"/>
</dbReference>
<dbReference type="EMBL" id="LFYR01002027">
    <property type="protein sequence ID" value="KMZ57707.1"/>
    <property type="molecule type" value="Genomic_DNA"/>
</dbReference>
<feature type="region of interest" description="Disordered" evidence="4">
    <location>
        <begin position="1"/>
        <end position="76"/>
    </location>
</feature>
<comment type="similarity">
    <text evidence="3">Belongs to the SAAL1 family.</text>
</comment>
<evidence type="ECO:0000256" key="3">
    <source>
        <dbReference type="ARBA" id="ARBA00038401"/>
    </source>
</evidence>
<evidence type="ECO:0000256" key="1">
    <source>
        <dbReference type="ARBA" id="ARBA00004123"/>
    </source>
</evidence>
<accession>A0A0K9NNQ9</accession>
<dbReference type="Proteomes" id="UP000036987">
    <property type="component" value="Unassembled WGS sequence"/>
</dbReference>
<gene>
    <name evidence="5" type="ORF">ZOSMA_82G00190</name>
</gene>
<organism evidence="5 6">
    <name type="scientific">Zostera marina</name>
    <name type="common">Eelgrass</name>
    <dbReference type="NCBI Taxonomy" id="29655"/>
    <lineage>
        <taxon>Eukaryota</taxon>
        <taxon>Viridiplantae</taxon>
        <taxon>Streptophyta</taxon>
        <taxon>Embryophyta</taxon>
        <taxon>Tracheophyta</taxon>
        <taxon>Spermatophyta</taxon>
        <taxon>Magnoliopsida</taxon>
        <taxon>Liliopsida</taxon>
        <taxon>Zosteraceae</taxon>
        <taxon>Zostera</taxon>
    </lineage>
</organism>
<feature type="compositionally biased region" description="Basic and acidic residues" evidence="4">
    <location>
        <begin position="11"/>
        <end position="50"/>
    </location>
</feature>
<dbReference type="OrthoDB" id="2156856at2759"/>